<dbReference type="GeneID" id="20665719"/>
<dbReference type="InParanoid" id="W4KHU9"/>
<dbReference type="EMBL" id="KI925455">
    <property type="protein sequence ID" value="ETW85433.1"/>
    <property type="molecule type" value="Genomic_DNA"/>
</dbReference>
<organism evidence="2 3">
    <name type="scientific">Heterobasidion irregulare (strain TC 32-1)</name>
    <dbReference type="NCBI Taxonomy" id="747525"/>
    <lineage>
        <taxon>Eukaryota</taxon>
        <taxon>Fungi</taxon>
        <taxon>Dikarya</taxon>
        <taxon>Basidiomycota</taxon>
        <taxon>Agaricomycotina</taxon>
        <taxon>Agaricomycetes</taxon>
        <taxon>Russulales</taxon>
        <taxon>Bondarzewiaceae</taxon>
        <taxon>Heterobasidion</taxon>
        <taxon>Heterobasidion annosum species complex</taxon>
    </lineage>
</organism>
<dbReference type="Pfam" id="PF03525">
    <property type="entry name" value="Meiotic_rec114"/>
    <property type="match status" value="1"/>
</dbReference>
<feature type="compositionally biased region" description="Low complexity" evidence="1">
    <location>
        <begin position="244"/>
        <end position="259"/>
    </location>
</feature>
<proteinExistence type="predicted"/>
<dbReference type="OrthoDB" id="3364736at2759"/>
<keyword evidence="3" id="KW-1185">Reference proteome</keyword>
<sequence length="405" mass="43658">MLHSTTSTGSFDIVKYSRSYPPPSIAGSESQASQRTLAPQPDWQHFFNPLMRLVLDITKSERGELESVRLRILWYMDGGPVPANDAMDIDQRDPVVFEDLDLLSFSSLPSLGATMHGPPLRAAYRDSVVMIRYLHRRESATPAGAFRRFQINFQSPDAASQFIDGIRVVCPCKENGASAPASAPARNLNPTMSLAPKLCAIAPQPSALSRGLSTDTPDHARSSSSSGLSVTSFGFGRDPASRFSSLPLDSSSQLSSALPSPNPLARTNSTLRLNSGAMVPLVSEVRRNKARDISSLVQSLHPSSSLPPSSPPSSSAPGHDASMPPPPVPVVSSDSRERASTEPQAGISETQRSLFLSSLRETSELYKLSRPELESLVNDVVRQPGFAQILESLNTLWVAKGFVAH</sequence>
<dbReference type="AlphaFoldDB" id="W4KHU9"/>
<name>W4KHU9_HETIT</name>
<evidence type="ECO:0000313" key="3">
    <source>
        <dbReference type="Proteomes" id="UP000030671"/>
    </source>
</evidence>
<accession>W4KHU9</accession>
<dbReference type="Proteomes" id="UP000030671">
    <property type="component" value="Unassembled WGS sequence"/>
</dbReference>
<dbReference type="KEGG" id="hir:HETIRDRAFT_100907"/>
<feature type="region of interest" description="Disordered" evidence="1">
    <location>
        <begin position="297"/>
        <end position="350"/>
    </location>
</feature>
<dbReference type="RefSeq" id="XP_009542296.1">
    <property type="nucleotide sequence ID" value="XM_009544001.1"/>
</dbReference>
<dbReference type="InterPro" id="IPR004354">
    <property type="entry name" value="Meiotic_Rec114"/>
</dbReference>
<protein>
    <submittedName>
        <fullName evidence="2">Uncharacterized protein</fullName>
    </submittedName>
</protein>
<feature type="region of interest" description="Disordered" evidence="1">
    <location>
        <begin position="209"/>
        <end position="230"/>
    </location>
</feature>
<dbReference type="GO" id="GO:0007131">
    <property type="term" value="P:reciprocal meiotic recombination"/>
    <property type="evidence" value="ECO:0007669"/>
    <property type="project" value="InterPro"/>
</dbReference>
<feature type="region of interest" description="Disordered" evidence="1">
    <location>
        <begin position="244"/>
        <end position="271"/>
    </location>
</feature>
<evidence type="ECO:0000256" key="1">
    <source>
        <dbReference type="SAM" id="MobiDB-lite"/>
    </source>
</evidence>
<dbReference type="eggNOG" id="ENOG502SFUG">
    <property type="taxonomic scope" value="Eukaryota"/>
</dbReference>
<feature type="compositionally biased region" description="Polar residues" evidence="1">
    <location>
        <begin position="341"/>
        <end position="350"/>
    </location>
</feature>
<reference evidence="2 3" key="1">
    <citation type="journal article" date="2012" name="New Phytol.">
        <title>Insight into trade-off between wood decay and parasitism from the genome of a fungal forest pathogen.</title>
        <authorList>
            <person name="Olson A."/>
            <person name="Aerts A."/>
            <person name="Asiegbu F."/>
            <person name="Belbahri L."/>
            <person name="Bouzid O."/>
            <person name="Broberg A."/>
            <person name="Canback B."/>
            <person name="Coutinho P.M."/>
            <person name="Cullen D."/>
            <person name="Dalman K."/>
            <person name="Deflorio G."/>
            <person name="van Diepen L.T."/>
            <person name="Dunand C."/>
            <person name="Duplessis S."/>
            <person name="Durling M."/>
            <person name="Gonthier P."/>
            <person name="Grimwood J."/>
            <person name="Fossdal C.G."/>
            <person name="Hansson D."/>
            <person name="Henrissat B."/>
            <person name="Hietala A."/>
            <person name="Himmelstrand K."/>
            <person name="Hoffmeister D."/>
            <person name="Hogberg N."/>
            <person name="James T.Y."/>
            <person name="Karlsson M."/>
            <person name="Kohler A."/>
            <person name="Kues U."/>
            <person name="Lee Y.H."/>
            <person name="Lin Y.C."/>
            <person name="Lind M."/>
            <person name="Lindquist E."/>
            <person name="Lombard V."/>
            <person name="Lucas S."/>
            <person name="Lunden K."/>
            <person name="Morin E."/>
            <person name="Murat C."/>
            <person name="Park J."/>
            <person name="Raffaello T."/>
            <person name="Rouze P."/>
            <person name="Salamov A."/>
            <person name="Schmutz J."/>
            <person name="Solheim H."/>
            <person name="Stahlberg J."/>
            <person name="Velez H."/>
            <person name="de Vries R.P."/>
            <person name="Wiebenga A."/>
            <person name="Woodward S."/>
            <person name="Yakovlev I."/>
            <person name="Garbelotto M."/>
            <person name="Martin F."/>
            <person name="Grigoriev I.V."/>
            <person name="Stenlid J."/>
        </authorList>
    </citation>
    <scope>NUCLEOTIDE SEQUENCE [LARGE SCALE GENOMIC DNA]</scope>
    <source>
        <strain evidence="2 3">TC 32-1</strain>
    </source>
</reference>
<gene>
    <name evidence="2" type="ORF">HETIRDRAFT_100907</name>
</gene>
<feature type="compositionally biased region" description="Low complexity" evidence="1">
    <location>
        <begin position="297"/>
        <end position="317"/>
    </location>
</feature>
<dbReference type="HOGENOM" id="CLU_042827_0_0_1"/>
<evidence type="ECO:0000313" key="2">
    <source>
        <dbReference type="EMBL" id="ETW85433.1"/>
    </source>
</evidence>